<evidence type="ECO:0000313" key="2">
    <source>
        <dbReference type="Proteomes" id="UP001231189"/>
    </source>
</evidence>
<gene>
    <name evidence="1" type="ORF">QYE76_062269</name>
</gene>
<protein>
    <submittedName>
        <fullName evidence="1">Uncharacterized protein</fullName>
    </submittedName>
</protein>
<name>A0AAD8W807_LOLMU</name>
<dbReference type="Proteomes" id="UP001231189">
    <property type="component" value="Unassembled WGS sequence"/>
</dbReference>
<reference evidence="1" key="1">
    <citation type="submission" date="2023-07" db="EMBL/GenBank/DDBJ databases">
        <title>A chromosome-level genome assembly of Lolium multiflorum.</title>
        <authorList>
            <person name="Chen Y."/>
            <person name="Copetti D."/>
            <person name="Kolliker R."/>
            <person name="Studer B."/>
        </authorList>
    </citation>
    <scope>NUCLEOTIDE SEQUENCE</scope>
    <source>
        <strain evidence="1">02402/16</strain>
        <tissue evidence="1">Leaf</tissue>
    </source>
</reference>
<evidence type="ECO:0000313" key="1">
    <source>
        <dbReference type="EMBL" id="KAK1644464.1"/>
    </source>
</evidence>
<sequence>MEAPDVHIPRTPLEIKVDVVEDAVRRWWRMQYPLNLIGGYNHGMEKILSDSSLQAYMLLLKINPIMKELRNKVTHDYNEVDYIYPTSCSVKYLKESKKELADWWKKALDREGLKAGVLRWLLKEKSLDQGGG</sequence>
<keyword evidence="2" id="KW-1185">Reference proteome</keyword>
<accession>A0AAD8W807</accession>
<dbReference type="AlphaFoldDB" id="A0AAD8W807"/>
<dbReference type="EMBL" id="JAUUTY010000004">
    <property type="protein sequence ID" value="KAK1644464.1"/>
    <property type="molecule type" value="Genomic_DNA"/>
</dbReference>
<comment type="caution">
    <text evidence="1">The sequence shown here is derived from an EMBL/GenBank/DDBJ whole genome shotgun (WGS) entry which is preliminary data.</text>
</comment>
<proteinExistence type="predicted"/>
<organism evidence="1 2">
    <name type="scientific">Lolium multiflorum</name>
    <name type="common">Italian ryegrass</name>
    <name type="synonym">Lolium perenne subsp. multiflorum</name>
    <dbReference type="NCBI Taxonomy" id="4521"/>
    <lineage>
        <taxon>Eukaryota</taxon>
        <taxon>Viridiplantae</taxon>
        <taxon>Streptophyta</taxon>
        <taxon>Embryophyta</taxon>
        <taxon>Tracheophyta</taxon>
        <taxon>Spermatophyta</taxon>
        <taxon>Magnoliopsida</taxon>
        <taxon>Liliopsida</taxon>
        <taxon>Poales</taxon>
        <taxon>Poaceae</taxon>
        <taxon>BOP clade</taxon>
        <taxon>Pooideae</taxon>
        <taxon>Poodae</taxon>
        <taxon>Poeae</taxon>
        <taxon>Poeae Chloroplast Group 2 (Poeae type)</taxon>
        <taxon>Loliodinae</taxon>
        <taxon>Loliinae</taxon>
        <taxon>Lolium</taxon>
    </lineage>
</organism>